<evidence type="ECO:0000256" key="6">
    <source>
        <dbReference type="ARBA" id="ARBA00022729"/>
    </source>
</evidence>
<keyword evidence="5" id="KW-0812">Transmembrane</keyword>
<dbReference type="InterPro" id="IPR004846">
    <property type="entry name" value="T2SS/T3SS_dom"/>
</dbReference>
<evidence type="ECO:0000256" key="5">
    <source>
        <dbReference type="ARBA" id="ARBA00022692"/>
    </source>
</evidence>
<dbReference type="Pfam" id="PF21305">
    <property type="entry name" value="type_II_gspD_N0"/>
    <property type="match status" value="1"/>
</dbReference>
<dbReference type="RefSeq" id="WP_090205343.1">
    <property type="nucleotide sequence ID" value="NZ_FOFO01000009.1"/>
</dbReference>
<dbReference type="GO" id="GO:0015628">
    <property type="term" value="P:protein secretion by the type II secretion system"/>
    <property type="evidence" value="ECO:0007669"/>
    <property type="project" value="InterPro"/>
</dbReference>
<dbReference type="Pfam" id="PF00263">
    <property type="entry name" value="Secretin"/>
    <property type="match status" value="1"/>
</dbReference>
<evidence type="ECO:0000256" key="1">
    <source>
        <dbReference type="ARBA" id="ARBA00004442"/>
    </source>
</evidence>
<dbReference type="OrthoDB" id="9775455at2"/>
<dbReference type="PRINTS" id="PR00811">
    <property type="entry name" value="BCTERIALGSPD"/>
</dbReference>
<proteinExistence type="inferred from homology"/>
<keyword evidence="4" id="KW-1134">Transmembrane beta strand</keyword>
<dbReference type="Pfam" id="PF03958">
    <property type="entry name" value="Secretin_N"/>
    <property type="match status" value="2"/>
</dbReference>
<organism evidence="14 15">
    <name type="scientific">Ectothiorhodospira magna</name>
    <dbReference type="NCBI Taxonomy" id="867345"/>
    <lineage>
        <taxon>Bacteria</taxon>
        <taxon>Pseudomonadati</taxon>
        <taxon>Pseudomonadota</taxon>
        <taxon>Gammaproteobacteria</taxon>
        <taxon>Chromatiales</taxon>
        <taxon>Ectothiorhodospiraceae</taxon>
        <taxon>Ectothiorhodospira</taxon>
    </lineage>
</organism>
<keyword evidence="3 10" id="KW-0813">Transport</keyword>
<feature type="domain" description="NolW-like" evidence="12">
    <location>
        <begin position="270"/>
        <end position="346"/>
    </location>
</feature>
<name>A0A1H9BIV9_9GAMM</name>
<dbReference type="PANTHER" id="PTHR30332:SF25">
    <property type="entry name" value="SECRETIN XPSD"/>
    <property type="match status" value="1"/>
</dbReference>
<dbReference type="GO" id="GO:0015627">
    <property type="term" value="C:type II protein secretion system complex"/>
    <property type="evidence" value="ECO:0007669"/>
    <property type="project" value="InterPro"/>
</dbReference>
<protein>
    <submittedName>
        <fullName evidence="14">General secretion pathway protein D</fullName>
    </submittedName>
</protein>
<evidence type="ECO:0000256" key="7">
    <source>
        <dbReference type="ARBA" id="ARBA00022927"/>
    </source>
</evidence>
<evidence type="ECO:0000256" key="4">
    <source>
        <dbReference type="ARBA" id="ARBA00022452"/>
    </source>
</evidence>
<dbReference type="AlphaFoldDB" id="A0A1H9BIV9"/>
<evidence type="ECO:0000259" key="12">
    <source>
        <dbReference type="Pfam" id="PF03958"/>
    </source>
</evidence>
<dbReference type="STRING" id="867345.SAMN05421693_10945"/>
<evidence type="ECO:0000259" key="11">
    <source>
        <dbReference type="Pfam" id="PF00263"/>
    </source>
</evidence>
<sequence>MLKTITQFQSLPIHWFIPGAFIILLLAGCAAGPDRPGPAPLLERGFHLMDPPEMLPVQDAPTVEPAPGAVDDSRPQPLIFRGNDRTYIQSLGPGRHPPVQDRGDQITLNFEQAPLQEVVHAILGDLLGLDYTVDQPLTGEVTLRTHAPIPRDSLIDVLSAMLQANGAVLVKDAQDIHRITPADRPARTGRLHRRGELPGGHATVIAPLRHIGAVEMADILAPLAPDDSILRVDTLRNLLVLQGGRDQLEAWFSVIDSFDVDYLAGMSVGLFPLEYAAVAEVRDAIRALLGEMGTGSAGEGAPPTSIRGVVRVLPIERLNSLLVITPRAHYLDRVAQWVDRLDRPMDNDLEPRLYVYPVQNGTATHLARLLSELFGAGDPGANGVQPGTSDSGLAPGLTPTRISDGGNGQGFMDLSDLPEAGAGGAALAGRSLGKSVRVVADEHNNALLVLAPRKDYRKIESALRQLDRAPTQVLIEASIVEITLRDGLEFGLEWHLRQSSSGFSGNALLNPRLTGGISPQQPGFSYAIANPAGQLRAVFNALASDSLLRVLSNPSILVLDNHTASIHVGDQQPVRSARTQTDGGLTTESIEYKDTGIMLSVTPSVNAGGLVTMNITQTVTDVGSPDEATGQRTFLQRQVRSRIAVRSGESIVLGGLIRDNQVNRNSGVPGLRNAPLVGGLFGSTERGSERTELLVMITPRALQNDAELRAVSEEMRTRMQGLRLP</sequence>
<dbReference type="NCBIfam" id="TIGR02517">
    <property type="entry name" value="type_II_gspD"/>
    <property type="match status" value="1"/>
</dbReference>
<dbReference type="Proteomes" id="UP000199496">
    <property type="component" value="Unassembled WGS sequence"/>
</dbReference>
<evidence type="ECO:0000256" key="9">
    <source>
        <dbReference type="ARBA" id="ARBA00023237"/>
    </source>
</evidence>
<feature type="domain" description="NolW-like" evidence="12">
    <location>
        <begin position="355"/>
        <end position="472"/>
    </location>
</feature>
<dbReference type="InterPro" id="IPR049371">
    <property type="entry name" value="GspD-like_N0"/>
</dbReference>
<evidence type="ECO:0000259" key="13">
    <source>
        <dbReference type="Pfam" id="PF21305"/>
    </source>
</evidence>
<reference evidence="14 15" key="1">
    <citation type="submission" date="2016-10" db="EMBL/GenBank/DDBJ databases">
        <authorList>
            <person name="de Groot N.N."/>
        </authorList>
    </citation>
    <scope>NUCLEOTIDE SEQUENCE [LARGE SCALE GENOMIC DNA]</scope>
    <source>
        <strain evidence="14 15">B7-7</strain>
    </source>
</reference>
<dbReference type="PANTHER" id="PTHR30332">
    <property type="entry name" value="PROBABLE GENERAL SECRETION PATHWAY PROTEIN D"/>
    <property type="match status" value="1"/>
</dbReference>
<dbReference type="GO" id="GO:0009279">
    <property type="term" value="C:cell outer membrane"/>
    <property type="evidence" value="ECO:0007669"/>
    <property type="project" value="UniProtKB-SubCell"/>
</dbReference>
<dbReference type="InterPro" id="IPR013356">
    <property type="entry name" value="T2SS_GspD"/>
</dbReference>
<evidence type="ECO:0000313" key="15">
    <source>
        <dbReference type="Proteomes" id="UP000199496"/>
    </source>
</evidence>
<comment type="subcellular location">
    <subcellularLocation>
        <location evidence="1 10">Cell outer membrane</location>
    </subcellularLocation>
</comment>
<dbReference type="Gene3D" id="3.55.50.30">
    <property type="match status" value="1"/>
</dbReference>
<keyword evidence="9" id="KW-0998">Cell outer membrane</keyword>
<accession>A0A1H9BIV9</accession>
<keyword evidence="8" id="KW-0472">Membrane</keyword>
<feature type="domain" description="GspD-like N0" evidence="13">
    <location>
        <begin position="108"/>
        <end position="179"/>
    </location>
</feature>
<comment type="similarity">
    <text evidence="2">Belongs to the bacterial secretin family. GSP D subfamily.</text>
</comment>
<dbReference type="EMBL" id="FOFO01000009">
    <property type="protein sequence ID" value="SEP88940.1"/>
    <property type="molecule type" value="Genomic_DNA"/>
</dbReference>
<keyword evidence="7" id="KW-0653">Protein transport</keyword>
<dbReference type="InterPro" id="IPR038591">
    <property type="entry name" value="NolW-like_sf"/>
</dbReference>
<dbReference type="PROSITE" id="PS51257">
    <property type="entry name" value="PROKAR_LIPOPROTEIN"/>
    <property type="match status" value="1"/>
</dbReference>
<dbReference type="InterPro" id="IPR050810">
    <property type="entry name" value="Bact_Secretion_Sys_Channel"/>
</dbReference>
<feature type="domain" description="Type II/III secretion system secretin-like" evidence="11">
    <location>
        <begin position="541"/>
        <end position="701"/>
    </location>
</feature>
<dbReference type="InterPro" id="IPR005644">
    <property type="entry name" value="NolW-like"/>
</dbReference>
<keyword evidence="6" id="KW-0732">Signal</keyword>
<evidence type="ECO:0000256" key="3">
    <source>
        <dbReference type="ARBA" id="ARBA00022448"/>
    </source>
</evidence>
<dbReference type="InterPro" id="IPR001775">
    <property type="entry name" value="GspD/PilQ"/>
</dbReference>
<dbReference type="Gene3D" id="3.30.1370.120">
    <property type="match status" value="3"/>
</dbReference>
<evidence type="ECO:0000256" key="8">
    <source>
        <dbReference type="ARBA" id="ARBA00023136"/>
    </source>
</evidence>
<evidence type="ECO:0000256" key="10">
    <source>
        <dbReference type="RuleBase" id="RU004004"/>
    </source>
</evidence>
<evidence type="ECO:0000256" key="2">
    <source>
        <dbReference type="ARBA" id="ARBA00006980"/>
    </source>
</evidence>
<gene>
    <name evidence="14" type="ORF">SAMN05421693_10945</name>
</gene>
<evidence type="ECO:0000313" key="14">
    <source>
        <dbReference type="EMBL" id="SEP88940.1"/>
    </source>
</evidence>
<keyword evidence="15" id="KW-1185">Reference proteome</keyword>